<proteinExistence type="predicted"/>
<keyword evidence="2" id="KW-1185">Reference proteome</keyword>
<evidence type="ECO:0000313" key="1">
    <source>
        <dbReference type="EMBL" id="GFS76338.1"/>
    </source>
</evidence>
<organism evidence="1 2">
    <name type="scientific">Nephila pilipes</name>
    <name type="common">Giant wood spider</name>
    <name type="synonym">Nephila maculata</name>
    <dbReference type="NCBI Taxonomy" id="299642"/>
    <lineage>
        <taxon>Eukaryota</taxon>
        <taxon>Metazoa</taxon>
        <taxon>Ecdysozoa</taxon>
        <taxon>Arthropoda</taxon>
        <taxon>Chelicerata</taxon>
        <taxon>Arachnida</taxon>
        <taxon>Araneae</taxon>
        <taxon>Araneomorphae</taxon>
        <taxon>Entelegynae</taxon>
        <taxon>Araneoidea</taxon>
        <taxon>Nephilidae</taxon>
        <taxon>Nephila</taxon>
    </lineage>
</organism>
<accession>A0A8X6MSW7</accession>
<gene>
    <name evidence="1" type="ORF">NPIL_194051</name>
</gene>
<comment type="caution">
    <text evidence="1">The sequence shown here is derived from an EMBL/GenBank/DDBJ whole genome shotgun (WGS) entry which is preliminary data.</text>
</comment>
<dbReference type="Proteomes" id="UP000887013">
    <property type="component" value="Unassembled WGS sequence"/>
</dbReference>
<name>A0A8X6MSW7_NEPPI</name>
<reference evidence="1" key="1">
    <citation type="submission" date="2020-08" db="EMBL/GenBank/DDBJ databases">
        <title>Multicomponent nature underlies the extraordinary mechanical properties of spider dragline silk.</title>
        <authorList>
            <person name="Kono N."/>
            <person name="Nakamura H."/>
            <person name="Mori M."/>
            <person name="Yoshida Y."/>
            <person name="Ohtoshi R."/>
            <person name="Malay A.D."/>
            <person name="Moran D.A.P."/>
            <person name="Tomita M."/>
            <person name="Numata K."/>
            <person name="Arakawa K."/>
        </authorList>
    </citation>
    <scope>NUCLEOTIDE SEQUENCE</scope>
</reference>
<dbReference type="EMBL" id="BMAW01050640">
    <property type="protein sequence ID" value="GFS76338.1"/>
    <property type="molecule type" value="Genomic_DNA"/>
</dbReference>
<evidence type="ECO:0000313" key="2">
    <source>
        <dbReference type="Proteomes" id="UP000887013"/>
    </source>
</evidence>
<protein>
    <submittedName>
        <fullName evidence="1">Uncharacterized protein</fullName>
    </submittedName>
</protein>
<sequence length="95" mass="10734">MKTYSDQAILHFLRRQAYRKSEVLIRLRSEIGHDESIHRRSRFEGGGPLHVLTDLSESFRTPRNGYSLGNDIKLRIEQKKKGGCCANSVCSGVGT</sequence>
<dbReference type="OrthoDB" id="10441893at2759"/>
<dbReference type="AlphaFoldDB" id="A0A8X6MSW7"/>